<dbReference type="SUPFAM" id="SSF100950">
    <property type="entry name" value="NagB/RpiA/CoA transferase-like"/>
    <property type="match status" value="1"/>
</dbReference>
<evidence type="ECO:0000313" key="6">
    <source>
        <dbReference type="EMBL" id="PAB60178.1"/>
    </source>
</evidence>
<dbReference type="InterPro" id="IPR036388">
    <property type="entry name" value="WH-like_DNA-bd_sf"/>
</dbReference>
<dbReference type="Proteomes" id="UP000216024">
    <property type="component" value="Unassembled WGS sequence"/>
</dbReference>
<dbReference type="Pfam" id="PF04198">
    <property type="entry name" value="Sugar-bind"/>
    <property type="match status" value="1"/>
</dbReference>
<keyword evidence="7" id="KW-1185">Reference proteome</keyword>
<feature type="domain" description="Sugar-binding" evidence="5">
    <location>
        <begin position="71"/>
        <end position="315"/>
    </location>
</feature>
<organism evidence="6 7">
    <name type="scientific">Anaeromicrobium sediminis</name>
    <dbReference type="NCBI Taxonomy" id="1478221"/>
    <lineage>
        <taxon>Bacteria</taxon>
        <taxon>Bacillati</taxon>
        <taxon>Bacillota</taxon>
        <taxon>Clostridia</taxon>
        <taxon>Peptostreptococcales</taxon>
        <taxon>Thermotaleaceae</taxon>
        <taxon>Anaeromicrobium</taxon>
    </lineage>
</organism>
<dbReference type="InterPro" id="IPR051054">
    <property type="entry name" value="SorC_transcr_regulators"/>
</dbReference>
<evidence type="ECO:0000256" key="4">
    <source>
        <dbReference type="ARBA" id="ARBA00023163"/>
    </source>
</evidence>
<dbReference type="InterPro" id="IPR007324">
    <property type="entry name" value="Sugar-bd_dom_put"/>
</dbReference>
<evidence type="ECO:0000256" key="3">
    <source>
        <dbReference type="ARBA" id="ARBA00023125"/>
    </source>
</evidence>
<proteinExistence type="inferred from homology"/>
<dbReference type="AlphaFoldDB" id="A0A267MMN2"/>
<accession>A0A267MMN2</accession>
<reference evidence="6 7" key="1">
    <citation type="submission" date="2017-06" db="EMBL/GenBank/DDBJ databases">
        <title>Draft genome sequence of anaerobic fermentative bacterium Anaeromicrobium sediminis DY2726D isolated from West Pacific Ocean sediments.</title>
        <authorList>
            <person name="Zeng X."/>
        </authorList>
    </citation>
    <scope>NUCLEOTIDE SEQUENCE [LARGE SCALE GENOMIC DNA]</scope>
    <source>
        <strain evidence="6 7">DY2726D</strain>
    </source>
</reference>
<dbReference type="GO" id="GO:0003677">
    <property type="term" value="F:DNA binding"/>
    <property type="evidence" value="ECO:0007669"/>
    <property type="project" value="UniProtKB-KW"/>
</dbReference>
<dbReference type="PANTHER" id="PTHR34294">
    <property type="entry name" value="TRANSCRIPTIONAL REGULATOR-RELATED"/>
    <property type="match status" value="1"/>
</dbReference>
<dbReference type="GO" id="GO:0030246">
    <property type="term" value="F:carbohydrate binding"/>
    <property type="evidence" value="ECO:0007669"/>
    <property type="project" value="InterPro"/>
</dbReference>
<sequence length="316" mass="35586">MSICHTRRYKVQNSNNRELIKIAYYYYEKGLTQAQIAKKMVMSRQKVNRLLKKARNENIVQIKIIDIDKYNLELETKLEEKFNLTQSVVVSSIDEDMITTSLGIAGAEYLEELLVKGDVVGVTWGKTLSEVANRLSYNSKLQIPVVQLIGGLDIGFTALKPDEITRTIAEKLGGNPYLLYAPAIVDNKETKTAMISDDSLKTTFKNMEKCNVIVVGIGELNKNSTLYFNKQYTEHLLSRKCVGDIGFRWYNKDGEAVDHDYKDRTIGYDILENKSNALVVGIAGGKSKYQSILGALKGNYIDVLITDSDMAKELIK</sequence>
<protein>
    <recommendedName>
        <fullName evidence="5">Sugar-binding domain-containing protein</fullName>
    </recommendedName>
</protein>
<dbReference type="Gene3D" id="3.40.50.1360">
    <property type="match status" value="1"/>
</dbReference>
<comment type="caution">
    <text evidence="6">The sequence shown here is derived from an EMBL/GenBank/DDBJ whole genome shotgun (WGS) entry which is preliminary data.</text>
</comment>
<dbReference type="InterPro" id="IPR037171">
    <property type="entry name" value="NagB/RpiA_transferase-like"/>
</dbReference>
<gene>
    <name evidence="6" type="ORF">CCE28_07355</name>
</gene>
<dbReference type="PANTHER" id="PTHR34294:SF1">
    <property type="entry name" value="TRANSCRIPTIONAL REGULATOR LSRR"/>
    <property type="match status" value="1"/>
</dbReference>
<name>A0A267MMN2_9FIRM</name>
<dbReference type="Gene3D" id="1.10.10.10">
    <property type="entry name" value="Winged helix-like DNA-binding domain superfamily/Winged helix DNA-binding domain"/>
    <property type="match status" value="1"/>
</dbReference>
<evidence type="ECO:0000313" key="7">
    <source>
        <dbReference type="Proteomes" id="UP000216024"/>
    </source>
</evidence>
<evidence type="ECO:0000259" key="5">
    <source>
        <dbReference type="Pfam" id="PF04198"/>
    </source>
</evidence>
<comment type="similarity">
    <text evidence="1">Belongs to the SorC transcriptional regulatory family.</text>
</comment>
<dbReference type="EMBL" id="NIBG01000004">
    <property type="protein sequence ID" value="PAB60178.1"/>
    <property type="molecule type" value="Genomic_DNA"/>
</dbReference>
<keyword evidence="4" id="KW-0804">Transcription</keyword>
<dbReference type="OrthoDB" id="58802at2"/>
<evidence type="ECO:0000256" key="2">
    <source>
        <dbReference type="ARBA" id="ARBA00023015"/>
    </source>
</evidence>
<keyword evidence="3" id="KW-0238">DNA-binding</keyword>
<keyword evidence="2" id="KW-0805">Transcription regulation</keyword>
<evidence type="ECO:0000256" key="1">
    <source>
        <dbReference type="ARBA" id="ARBA00010466"/>
    </source>
</evidence>